<feature type="transmembrane region" description="Helical" evidence="7">
    <location>
        <begin position="425"/>
        <end position="442"/>
    </location>
</feature>
<feature type="transmembrane region" description="Helical" evidence="7">
    <location>
        <begin position="370"/>
        <end position="388"/>
    </location>
</feature>
<evidence type="ECO:0000256" key="2">
    <source>
        <dbReference type="ARBA" id="ARBA00006434"/>
    </source>
</evidence>
<feature type="transmembrane region" description="Helical" evidence="7">
    <location>
        <begin position="120"/>
        <end position="142"/>
    </location>
</feature>
<comment type="similarity">
    <text evidence="2 6">Belongs to the sodium:solute symporter (SSF) (TC 2.A.21) family.</text>
</comment>
<dbReference type="PROSITE" id="PS50283">
    <property type="entry name" value="NA_SOLUT_SYMP_3"/>
    <property type="match status" value="1"/>
</dbReference>
<dbReference type="GO" id="GO:0005412">
    <property type="term" value="F:D-glucose:sodium symporter activity"/>
    <property type="evidence" value="ECO:0007669"/>
    <property type="project" value="TreeGrafter"/>
</dbReference>
<dbReference type="PANTHER" id="PTHR11819">
    <property type="entry name" value="SOLUTE CARRIER FAMILY 5"/>
    <property type="match status" value="1"/>
</dbReference>
<proteinExistence type="inferred from homology"/>
<feature type="transmembrane region" description="Helical" evidence="7">
    <location>
        <begin position="514"/>
        <end position="534"/>
    </location>
</feature>
<dbReference type="Proteomes" id="UP000475249">
    <property type="component" value="Unassembled WGS sequence"/>
</dbReference>
<keyword evidence="9" id="KW-1185">Reference proteome</keyword>
<dbReference type="RefSeq" id="WP_161433309.1">
    <property type="nucleotide sequence ID" value="NZ_WXYO01000001.1"/>
</dbReference>
<feature type="transmembrane region" description="Helical" evidence="7">
    <location>
        <begin position="6"/>
        <end position="27"/>
    </location>
</feature>
<sequence>MQGLDPLDWGVIIAYFLILLGVAWWVIMQKQKDTEDYFLAGRNIGWFVVGASIFASNIGSEHVVGLAGNGAGDKMPLLIYELHAWIVLMLGWVFLPFYARSGVFTMPEFLEKRFDARSRWVLSVVSLIAYILTKVSVTIYAGGVVVSALLGIPFWIGAVATVALTGIYTILGGMRAVVYTETIQAVVLVVGAGILTFMGLDAVGGWSELKNTVGVDYFNMWRPNSDPDYPWLPLFITSTIVGIWYWCTDQVIVQRVLTAKNIKEGRRGSIFGALLKLMPVFLFLIPGVVALGLKLQGKLDWDSPDEAFPVLMSNLLPSGLRGLVAAGLLAALMSSLASVFNSCSTLFTLDIYKKIRPDKPEEKLVRTGRIATFFVVGLGLLWIPIITRLSDGLYEYLQNVQAYISPPIAAVFLLGIFYKRINANGAIATLIGGFLIGFSKLTLEITKSSFTEGGFMHSIANINWLVFGAYFFAICIAIAIGVSMLYPAPSEQQLKGLTFGTVSAEQKAANKNSYGLADIIASVVVVVIVIYVMISFSTLSL</sequence>
<evidence type="ECO:0000256" key="4">
    <source>
        <dbReference type="ARBA" id="ARBA00022989"/>
    </source>
</evidence>
<dbReference type="EMBL" id="WXYO01000001">
    <property type="protein sequence ID" value="NAS10503.1"/>
    <property type="molecule type" value="Genomic_DNA"/>
</dbReference>
<feature type="transmembrane region" description="Helical" evidence="7">
    <location>
        <begin position="268"/>
        <end position="293"/>
    </location>
</feature>
<keyword evidence="3 7" id="KW-0812">Transmembrane</keyword>
<organism evidence="8 9">
    <name type="scientific">Poritiphilus flavus</name>
    <dbReference type="NCBI Taxonomy" id="2697053"/>
    <lineage>
        <taxon>Bacteria</taxon>
        <taxon>Pseudomonadati</taxon>
        <taxon>Bacteroidota</taxon>
        <taxon>Flavobacteriia</taxon>
        <taxon>Flavobacteriales</taxon>
        <taxon>Flavobacteriaceae</taxon>
        <taxon>Poritiphilus</taxon>
    </lineage>
</organism>
<dbReference type="CDD" id="cd10329">
    <property type="entry name" value="SLC5sbd_SGLT1-like"/>
    <property type="match status" value="1"/>
</dbReference>
<dbReference type="Pfam" id="PF00474">
    <property type="entry name" value="SSF"/>
    <property type="match status" value="1"/>
</dbReference>
<evidence type="ECO:0000256" key="5">
    <source>
        <dbReference type="ARBA" id="ARBA00023136"/>
    </source>
</evidence>
<name>A0A6L9E7G5_9FLAO</name>
<evidence type="ECO:0000256" key="7">
    <source>
        <dbReference type="SAM" id="Phobius"/>
    </source>
</evidence>
<feature type="transmembrane region" description="Helical" evidence="7">
    <location>
        <begin position="183"/>
        <end position="209"/>
    </location>
</feature>
<comment type="subcellular location">
    <subcellularLocation>
        <location evidence="1">Membrane</location>
        <topology evidence="1">Multi-pass membrane protein</topology>
    </subcellularLocation>
</comment>
<dbReference type="AlphaFoldDB" id="A0A6L9E7G5"/>
<feature type="transmembrane region" description="Helical" evidence="7">
    <location>
        <begin position="462"/>
        <end position="486"/>
    </location>
</feature>
<comment type="caution">
    <text evidence="8">The sequence shown here is derived from an EMBL/GenBank/DDBJ whole genome shotgun (WGS) entry which is preliminary data.</text>
</comment>
<feature type="transmembrane region" description="Helical" evidence="7">
    <location>
        <begin position="39"/>
        <end position="58"/>
    </location>
</feature>
<feature type="transmembrane region" description="Helical" evidence="7">
    <location>
        <begin position="400"/>
        <end position="418"/>
    </location>
</feature>
<feature type="transmembrane region" description="Helical" evidence="7">
    <location>
        <begin position="78"/>
        <end position="99"/>
    </location>
</feature>
<dbReference type="InterPro" id="IPR038377">
    <property type="entry name" value="Na/Glc_symporter_sf"/>
</dbReference>
<dbReference type="InterPro" id="IPR001734">
    <property type="entry name" value="Na/solute_symporter"/>
</dbReference>
<evidence type="ECO:0000256" key="3">
    <source>
        <dbReference type="ARBA" id="ARBA00022692"/>
    </source>
</evidence>
<evidence type="ECO:0000313" key="9">
    <source>
        <dbReference type="Proteomes" id="UP000475249"/>
    </source>
</evidence>
<dbReference type="NCBIfam" id="TIGR00813">
    <property type="entry name" value="sss"/>
    <property type="match status" value="1"/>
</dbReference>
<dbReference type="Gene3D" id="1.20.1730.10">
    <property type="entry name" value="Sodium/glucose cotransporter"/>
    <property type="match status" value="1"/>
</dbReference>
<evidence type="ECO:0000313" key="8">
    <source>
        <dbReference type="EMBL" id="NAS10503.1"/>
    </source>
</evidence>
<evidence type="ECO:0000256" key="1">
    <source>
        <dbReference type="ARBA" id="ARBA00004141"/>
    </source>
</evidence>
<keyword evidence="5 7" id="KW-0472">Membrane</keyword>
<protein>
    <submittedName>
        <fullName evidence="8">Sodium/solute symporter</fullName>
    </submittedName>
</protein>
<keyword evidence="4 7" id="KW-1133">Transmembrane helix</keyword>
<dbReference type="GO" id="GO:0005886">
    <property type="term" value="C:plasma membrane"/>
    <property type="evidence" value="ECO:0007669"/>
    <property type="project" value="TreeGrafter"/>
</dbReference>
<dbReference type="PANTHER" id="PTHR11819:SF195">
    <property type="entry name" value="SODIUM_GLUCOSE COTRANSPORTER 4"/>
    <property type="match status" value="1"/>
</dbReference>
<evidence type="ECO:0000256" key="6">
    <source>
        <dbReference type="RuleBase" id="RU362091"/>
    </source>
</evidence>
<accession>A0A6L9E7G5</accession>
<feature type="transmembrane region" description="Helical" evidence="7">
    <location>
        <begin position="148"/>
        <end position="171"/>
    </location>
</feature>
<feature type="transmembrane region" description="Helical" evidence="7">
    <location>
        <begin position="323"/>
        <end position="349"/>
    </location>
</feature>
<reference evidence="8 9" key="1">
    <citation type="submission" date="2020-01" db="EMBL/GenBank/DDBJ databases">
        <title>Bacteria diversity of Porities sp.</title>
        <authorList>
            <person name="Wang G."/>
        </authorList>
    </citation>
    <scope>NUCLEOTIDE SEQUENCE [LARGE SCALE GENOMIC DNA]</scope>
    <source>
        <strain evidence="8 9">R33</strain>
    </source>
</reference>
<gene>
    <name evidence="8" type="ORF">GTQ38_00715</name>
</gene>
<feature type="transmembrane region" description="Helical" evidence="7">
    <location>
        <begin position="229"/>
        <end position="247"/>
    </location>
</feature>